<dbReference type="OrthoDB" id="249699at2759"/>
<protein>
    <submittedName>
        <fullName evidence="2">Uncharacterized protein</fullName>
    </submittedName>
</protein>
<sequence>MNNLEPTINRQASAGMTDASAQGEEMYAGRDGEQQQPPPTEKRLSPSPPPPGANQSISGGRRRIEGRPAEALRSQAASLPVGVPRLLLMPKNGKGAALERLKVRAASEGAQGNGLGKASSLPRRQHPRGSSAKRAGGPYCCQKLGAYGKLIREAAKEMAMRPLSCRQTPETVSQPNSPHKRDNSHPRTKCSSTPCPEPPAAIPSSTSAGGSASRERRQRNVVAVRGNSEEGSKTAATGSLNWELLSLSSCGLRRVVRQSGPLARGRERCSVPAVERKRLSAGRGRLIVFHDVFWRRERKSRWPLPNGEGLGTTLACVPQLVSKAPELPAALEFALVDHYLGVLLTCPQAEVERVIAALALREPAEVAQHLRQTCGSCRDLSMRLPVSGRSKQRPSTAREEWVMKHRRHGRGSTLTLLQGPATASDTNASANPVSSEIQHFLKRFSREVCMTFMDESCSACARRRERARADQPQEAKARGVPIPAGVLNFLYAQVVQQLLFQILGWNEKEAARVVPAVVRQINQYLSSSRHGVTLQM</sequence>
<feature type="region of interest" description="Disordered" evidence="1">
    <location>
        <begin position="386"/>
        <end position="412"/>
    </location>
</feature>
<feature type="region of interest" description="Disordered" evidence="1">
    <location>
        <begin position="107"/>
        <end position="138"/>
    </location>
</feature>
<gene>
    <name evidence="2" type="ORF">TRSC58_02251</name>
</gene>
<comment type="caution">
    <text evidence="2">The sequence shown here is derived from an EMBL/GenBank/DDBJ whole genome shotgun (WGS) entry which is preliminary data.</text>
</comment>
<dbReference type="AlphaFoldDB" id="A0A061J7E2"/>
<accession>A0A061J7E2</accession>
<feature type="region of interest" description="Disordered" evidence="1">
    <location>
        <begin position="163"/>
        <end position="235"/>
    </location>
</feature>
<name>A0A061J7E2_TRYRA</name>
<dbReference type="EMBL" id="AUPL01002251">
    <property type="protein sequence ID" value="ESL10021.1"/>
    <property type="molecule type" value="Genomic_DNA"/>
</dbReference>
<evidence type="ECO:0000313" key="2">
    <source>
        <dbReference type="EMBL" id="ESL10021.1"/>
    </source>
</evidence>
<proteinExistence type="predicted"/>
<keyword evidence="3" id="KW-1185">Reference proteome</keyword>
<feature type="region of interest" description="Disordered" evidence="1">
    <location>
        <begin position="1"/>
        <end position="76"/>
    </location>
</feature>
<evidence type="ECO:0000256" key="1">
    <source>
        <dbReference type="SAM" id="MobiDB-lite"/>
    </source>
</evidence>
<feature type="compositionally biased region" description="Polar residues" evidence="1">
    <location>
        <begin position="1"/>
        <end position="14"/>
    </location>
</feature>
<evidence type="ECO:0000313" key="3">
    <source>
        <dbReference type="Proteomes" id="UP000031737"/>
    </source>
</evidence>
<feature type="compositionally biased region" description="Polar residues" evidence="1">
    <location>
        <begin position="165"/>
        <end position="177"/>
    </location>
</feature>
<reference evidence="2 3" key="1">
    <citation type="submission" date="2013-07" db="EMBL/GenBank/DDBJ databases">
        <authorList>
            <person name="Stoco P.H."/>
            <person name="Wagner G."/>
            <person name="Gerber A."/>
            <person name="Zaha A."/>
            <person name="Thompson C."/>
            <person name="Bartholomeu D.C."/>
            <person name="Luckemeyer D.D."/>
            <person name="Bahia D."/>
            <person name="Loreto E."/>
            <person name="Prestes E.B."/>
            <person name="Lima F.M."/>
            <person name="Rodrigues-Luiz G."/>
            <person name="Vallejo G.A."/>
            <person name="Filho J.F."/>
            <person name="Monteiro K.M."/>
            <person name="Tyler K.M."/>
            <person name="de Almeida L.G."/>
            <person name="Ortiz M.F."/>
            <person name="Siervo M.A."/>
            <person name="de Moraes M.H."/>
            <person name="Cunha O.L."/>
            <person name="Mendonca-Neto R."/>
            <person name="Silva R."/>
            <person name="Teixeira S.M."/>
            <person name="Murta S.M."/>
            <person name="Sincero T.C."/>
            <person name="Mendes T.A."/>
            <person name="Urmenyi T.P."/>
            <person name="Silva V.G."/>
            <person name="da Rocha W.D."/>
            <person name="Andersson B."/>
            <person name="Romanha A.J."/>
            <person name="Steindel M."/>
            <person name="de Vasconcelos A.T."/>
            <person name="Grisard E.C."/>
        </authorList>
    </citation>
    <scope>NUCLEOTIDE SEQUENCE [LARGE SCALE GENOMIC DNA]</scope>
    <source>
        <strain evidence="2 3">SC58</strain>
    </source>
</reference>
<dbReference type="Proteomes" id="UP000031737">
    <property type="component" value="Unassembled WGS sequence"/>
</dbReference>
<organism evidence="2 3">
    <name type="scientific">Trypanosoma rangeli SC58</name>
    <dbReference type="NCBI Taxonomy" id="429131"/>
    <lineage>
        <taxon>Eukaryota</taxon>
        <taxon>Discoba</taxon>
        <taxon>Euglenozoa</taxon>
        <taxon>Kinetoplastea</taxon>
        <taxon>Metakinetoplastina</taxon>
        <taxon>Trypanosomatida</taxon>
        <taxon>Trypanosomatidae</taxon>
        <taxon>Trypanosoma</taxon>
        <taxon>Herpetosoma</taxon>
    </lineage>
</organism>
<dbReference type="VEuPathDB" id="TriTrypDB:TRSC58_02251"/>